<feature type="transmembrane region" description="Helical" evidence="2">
    <location>
        <begin position="134"/>
        <end position="158"/>
    </location>
</feature>
<dbReference type="EMBL" id="JAUSXK010000001">
    <property type="protein sequence ID" value="MDQ0643300.1"/>
    <property type="molecule type" value="Genomic_DNA"/>
</dbReference>
<feature type="compositionally biased region" description="Low complexity" evidence="1">
    <location>
        <begin position="100"/>
        <end position="124"/>
    </location>
</feature>
<evidence type="ECO:0008006" key="5">
    <source>
        <dbReference type="Google" id="ProtNLM"/>
    </source>
</evidence>
<dbReference type="Proteomes" id="UP001239085">
    <property type="component" value="Unassembled WGS sequence"/>
</dbReference>
<comment type="caution">
    <text evidence="3">The sequence shown here is derived from an EMBL/GenBank/DDBJ whole genome shotgun (WGS) entry which is preliminary data.</text>
</comment>
<keyword evidence="2" id="KW-0472">Membrane</keyword>
<protein>
    <recommendedName>
        <fullName evidence="5">SbsA Ig-like domain-containing protein</fullName>
    </recommendedName>
</protein>
<evidence type="ECO:0000313" key="4">
    <source>
        <dbReference type="Proteomes" id="UP001239085"/>
    </source>
</evidence>
<evidence type="ECO:0000256" key="1">
    <source>
        <dbReference type="SAM" id="MobiDB-lite"/>
    </source>
</evidence>
<dbReference type="SUPFAM" id="SSF69322">
    <property type="entry name" value="Tricorn protease domain 2"/>
    <property type="match status" value="1"/>
</dbReference>
<keyword evidence="4" id="KW-1185">Reference proteome</keyword>
<keyword evidence="2" id="KW-1133">Transmembrane helix</keyword>
<sequence>MSQGILMSTEDRPEVPQTRAEARAAREAAEREAAEREAAEREAAEREAAEREAAEAAARRSTAEPGDAPAIPPAPADAIFLPAVVEPVAAASVALPATEPAGAGSPGAEPAAEPAHSSTSAAPHRVAAPKDRRFLYTILAVVAVLVVVVGGLGAVSLFQGPRVSQVQVDAAEAIEVSGSRVILTANQSLQEIDESQVTVEPAVPFTVDAAGRSIGIRFTVPLDDATEYTVDVAGATGVGGGPASDLSTTFTTPAAKIFLLNRSEDDDSIFRTDLGGENAVPVFTHPRINDYRSTTTRLVVAVEDDDGSRILVMDHDGDNVRELKLPGDGYVSSVQVSERGGLVGYTYSDRELSEDSGRASVLVTQSLSGDDEPHIVEVGDDEASIAEWQFVPDSAAVLFIDFAGTLSLDDRSGDAGAQNMGIAMSLLGISRGTYTAIVKRADGSTMELNLADGSETPLAASEPAFGPATTIAPYPGGTLRHVVARGDDGLPTGQAIIRVDDEGAASSLFEVASGNAILQACPSPSGQYVAVTVAPRLVENPYDDMLVPLPRTMQTHLIDLRSGEEMVVLTGFDASWCQMAPTF</sequence>
<evidence type="ECO:0000313" key="3">
    <source>
        <dbReference type="EMBL" id="MDQ0643300.1"/>
    </source>
</evidence>
<evidence type="ECO:0000256" key="2">
    <source>
        <dbReference type="SAM" id="Phobius"/>
    </source>
</evidence>
<feature type="region of interest" description="Disordered" evidence="1">
    <location>
        <begin position="1"/>
        <end position="73"/>
    </location>
</feature>
<reference evidence="3 4" key="1">
    <citation type="submission" date="2023-07" db="EMBL/GenBank/DDBJ databases">
        <title>Comparative genomics of wheat-associated soil bacteria to identify genetic determinants of phenazine resistance.</title>
        <authorList>
            <person name="Mouncey N."/>
        </authorList>
    </citation>
    <scope>NUCLEOTIDE SEQUENCE [LARGE SCALE GENOMIC DNA]</scope>
    <source>
        <strain evidence="3 4">W2I7</strain>
    </source>
</reference>
<proteinExistence type="predicted"/>
<accession>A0ABU0P7I1</accession>
<feature type="region of interest" description="Disordered" evidence="1">
    <location>
        <begin position="100"/>
        <end position="126"/>
    </location>
</feature>
<gene>
    <name evidence="3" type="ORF">QFZ46_001460</name>
</gene>
<keyword evidence="2" id="KW-0812">Transmembrane</keyword>
<feature type="compositionally biased region" description="Basic and acidic residues" evidence="1">
    <location>
        <begin position="9"/>
        <end position="62"/>
    </location>
</feature>
<name>A0ABU0P7I1_9MICO</name>
<organism evidence="3 4">
    <name type="scientific">Microbacterium murale</name>
    <dbReference type="NCBI Taxonomy" id="1081040"/>
    <lineage>
        <taxon>Bacteria</taxon>
        <taxon>Bacillati</taxon>
        <taxon>Actinomycetota</taxon>
        <taxon>Actinomycetes</taxon>
        <taxon>Micrococcales</taxon>
        <taxon>Microbacteriaceae</taxon>
        <taxon>Microbacterium</taxon>
    </lineage>
</organism>